<dbReference type="CTD" id="353116"/>
<proteinExistence type="predicted"/>
<dbReference type="SUPFAM" id="SSF161256">
    <property type="entry name" value="RILP dimerisation region"/>
    <property type="match status" value="1"/>
</dbReference>
<feature type="region of interest" description="Disordered" evidence="5">
    <location>
        <begin position="223"/>
        <end position="261"/>
    </location>
</feature>
<feature type="compositionally biased region" description="Basic and acidic residues" evidence="5">
    <location>
        <begin position="223"/>
        <end position="256"/>
    </location>
</feature>
<dbReference type="PANTHER" id="PTHR21502">
    <property type="entry name" value="ZINC FINGER PROTEIN DZIP1"/>
    <property type="match status" value="1"/>
</dbReference>
<dbReference type="Proteomes" id="UP000887568">
    <property type="component" value="Unplaced"/>
</dbReference>
<sequence>MSSASELTVIEVYGWAAEIGKDLEKLIDAVGSDLVVELMPKVVRVLEQLELCVKQRENGINELQQLQEELQSARHAGSRATDENLRLISDVKLLEDHRQKEIRDWMAMAKELEEETNRLKAQLSEKEGIVDQEKAHEQQALQVLYQLKETVDKQRDQLRAKDDEMATRALEVEALQQHVDRLAKVTADLRRKNELLSTMAKNFIHEKSELQSELRAMGKETALPEHHGLAGRDVVDGERQQKSSDENGDSEAEKENAPMTDMVTIDMTGKAIIDLSDPNRPRFTLRELQTVLQERDELKLDVMELEDELQQYRPKEEGSQNETEADQKKPRSNSNAGKSKGEPLGIKRLFSFLFRGKNNAKSSSAPEDETTWEFLEKPVQPVPDVPTLAVPTADQRGGSLCAASEPVPPKHENSLVPEEKPGEDAQRRKSYSGPIIQVSTKEPFKQRERMSCVRTESKQLIEVGHDIASLCGPDLNSAPTVAATAATGRPISRNNSNNSNSSIAVEEITMVDRKAAGVEAIGQGSSTDVPKVLINNNDSEEIEVEM</sequence>
<dbReference type="Gene3D" id="1.20.58.1770">
    <property type="match status" value="1"/>
</dbReference>
<dbReference type="EnsemblMetazoa" id="XM_038200441.1">
    <property type="protein sequence ID" value="XP_038056369.1"/>
    <property type="gene ID" value="LOC119728269"/>
</dbReference>
<organism evidence="8 9">
    <name type="scientific">Patiria miniata</name>
    <name type="common">Bat star</name>
    <name type="synonym">Asterina miniata</name>
    <dbReference type="NCBI Taxonomy" id="46514"/>
    <lineage>
        <taxon>Eukaryota</taxon>
        <taxon>Metazoa</taxon>
        <taxon>Echinodermata</taxon>
        <taxon>Eleutherozoa</taxon>
        <taxon>Asterozoa</taxon>
        <taxon>Asteroidea</taxon>
        <taxon>Valvatacea</taxon>
        <taxon>Valvatida</taxon>
        <taxon>Asterinidae</taxon>
        <taxon>Patiria</taxon>
    </lineage>
</organism>
<dbReference type="GO" id="GO:0036064">
    <property type="term" value="C:ciliary basal body"/>
    <property type="evidence" value="ECO:0007669"/>
    <property type="project" value="TreeGrafter"/>
</dbReference>
<feature type="compositionally biased region" description="Basic and acidic residues" evidence="5">
    <location>
        <begin position="408"/>
        <end position="427"/>
    </location>
</feature>
<dbReference type="GO" id="GO:0060271">
    <property type="term" value="P:cilium assembly"/>
    <property type="evidence" value="ECO:0007669"/>
    <property type="project" value="TreeGrafter"/>
</dbReference>
<evidence type="ECO:0000256" key="1">
    <source>
        <dbReference type="ARBA" id="ARBA00022448"/>
    </source>
</evidence>
<evidence type="ECO:0000256" key="4">
    <source>
        <dbReference type="SAM" id="Coils"/>
    </source>
</evidence>
<dbReference type="GeneID" id="119728269"/>
<dbReference type="InterPro" id="IPR034743">
    <property type="entry name" value="RH1"/>
</dbReference>
<dbReference type="GO" id="GO:0015031">
    <property type="term" value="P:protein transport"/>
    <property type="evidence" value="ECO:0007669"/>
    <property type="project" value="UniProtKB-KW"/>
</dbReference>
<dbReference type="GO" id="GO:0005737">
    <property type="term" value="C:cytoplasm"/>
    <property type="evidence" value="ECO:0007669"/>
    <property type="project" value="TreeGrafter"/>
</dbReference>
<feature type="domain" description="RH2" evidence="7">
    <location>
        <begin position="280"/>
        <end position="349"/>
    </location>
</feature>
<keyword evidence="3 4" id="KW-0175">Coiled coil</keyword>
<evidence type="ECO:0000313" key="9">
    <source>
        <dbReference type="Proteomes" id="UP000887568"/>
    </source>
</evidence>
<dbReference type="OrthoDB" id="10069524at2759"/>
<keyword evidence="2" id="KW-0653">Protein transport</keyword>
<dbReference type="PROSITE" id="PS51776">
    <property type="entry name" value="RH1"/>
    <property type="match status" value="1"/>
</dbReference>
<dbReference type="AlphaFoldDB" id="A0A913ZY07"/>
<evidence type="ECO:0000256" key="5">
    <source>
        <dbReference type="SAM" id="MobiDB-lite"/>
    </source>
</evidence>
<feature type="coiled-coil region" evidence="4">
    <location>
        <begin position="46"/>
        <end position="192"/>
    </location>
</feature>
<feature type="domain" description="RH1" evidence="6">
    <location>
        <begin position="1"/>
        <end position="83"/>
    </location>
</feature>
<dbReference type="PANTHER" id="PTHR21502:SF4">
    <property type="entry name" value="RILP-LIKE PROTEIN HOMOLOG"/>
    <property type="match status" value="1"/>
</dbReference>
<keyword evidence="9" id="KW-1185">Reference proteome</keyword>
<dbReference type="InterPro" id="IPR034744">
    <property type="entry name" value="RH2"/>
</dbReference>
<dbReference type="Pfam" id="PF09744">
    <property type="entry name" value="RH1"/>
    <property type="match status" value="1"/>
</dbReference>
<evidence type="ECO:0000259" key="6">
    <source>
        <dbReference type="PROSITE" id="PS51776"/>
    </source>
</evidence>
<evidence type="ECO:0000313" key="8">
    <source>
        <dbReference type="EnsemblMetazoa" id="XP_038056369.1"/>
    </source>
</evidence>
<dbReference type="GO" id="GO:0046983">
    <property type="term" value="F:protein dimerization activity"/>
    <property type="evidence" value="ECO:0007669"/>
    <property type="project" value="InterPro"/>
</dbReference>
<name>A0A913ZY07_PATMI</name>
<feature type="region of interest" description="Disordered" evidence="5">
    <location>
        <begin position="310"/>
        <end position="343"/>
    </location>
</feature>
<dbReference type="RefSeq" id="XP_038056369.1">
    <property type="nucleotide sequence ID" value="XM_038200441.1"/>
</dbReference>
<dbReference type="PROSITE" id="PS51777">
    <property type="entry name" value="RH2"/>
    <property type="match status" value="1"/>
</dbReference>
<reference evidence="8" key="1">
    <citation type="submission" date="2022-11" db="UniProtKB">
        <authorList>
            <consortium name="EnsemblMetazoa"/>
        </authorList>
    </citation>
    <scope>IDENTIFICATION</scope>
</reference>
<evidence type="ECO:0000256" key="2">
    <source>
        <dbReference type="ARBA" id="ARBA00022927"/>
    </source>
</evidence>
<dbReference type="GO" id="GO:0031267">
    <property type="term" value="F:small GTPase binding"/>
    <property type="evidence" value="ECO:0007669"/>
    <property type="project" value="TreeGrafter"/>
</dbReference>
<accession>A0A913ZY07</accession>
<dbReference type="InterPro" id="IPR021563">
    <property type="entry name" value="RILP_dimer"/>
</dbReference>
<dbReference type="OMA" id="TNHELHG"/>
<feature type="region of interest" description="Disordered" evidence="5">
    <location>
        <begin position="358"/>
        <end position="450"/>
    </location>
</feature>
<dbReference type="InterPro" id="IPR051241">
    <property type="entry name" value="DZIP_RILPL"/>
</dbReference>
<evidence type="ECO:0008006" key="10">
    <source>
        <dbReference type="Google" id="ProtNLM"/>
    </source>
</evidence>
<dbReference type="GO" id="GO:0051959">
    <property type="term" value="F:dynein light intermediate chain binding"/>
    <property type="evidence" value="ECO:0007669"/>
    <property type="project" value="TreeGrafter"/>
</dbReference>
<keyword evidence="1" id="KW-0813">Transport</keyword>
<protein>
    <recommendedName>
        <fullName evidence="10">RILP-like protein 1</fullName>
    </recommendedName>
</protein>
<evidence type="ECO:0000256" key="3">
    <source>
        <dbReference type="ARBA" id="ARBA00023054"/>
    </source>
</evidence>
<evidence type="ECO:0000259" key="7">
    <source>
        <dbReference type="PROSITE" id="PS51777"/>
    </source>
</evidence>
<dbReference type="Pfam" id="PF11461">
    <property type="entry name" value="RILP"/>
    <property type="match status" value="1"/>
</dbReference>